<sequence length="70" mass="8088">MKIVELLNSINVPLTNEEADVLGKFHVNDKIAKEDLDHRQRLVANQLVNKDVLTRKNDNGSIYYKKKIRA</sequence>
<name>A0A6J5LGR9_9CAUD</name>
<dbReference type="EMBL" id="LR796274">
    <property type="protein sequence ID" value="CAB4133335.1"/>
    <property type="molecule type" value="Genomic_DNA"/>
</dbReference>
<gene>
    <name evidence="1" type="ORF">UFOVP257_141</name>
</gene>
<accession>A0A6J5LGR9</accession>
<protein>
    <submittedName>
        <fullName evidence="1">Uncharacterized protein</fullName>
    </submittedName>
</protein>
<evidence type="ECO:0000313" key="1">
    <source>
        <dbReference type="EMBL" id="CAB4133335.1"/>
    </source>
</evidence>
<organism evidence="1">
    <name type="scientific">uncultured Caudovirales phage</name>
    <dbReference type="NCBI Taxonomy" id="2100421"/>
    <lineage>
        <taxon>Viruses</taxon>
        <taxon>Duplodnaviria</taxon>
        <taxon>Heunggongvirae</taxon>
        <taxon>Uroviricota</taxon>
        <taxon>Caudoviricetes</taxon>
        <taxon>Peduoviridae</taxon>
        <taxon>Maltschvirus</taxon>
        <taxon>Maltschvirus maltsch</taxon>
    </lineage>
</organism>
<proteinExistence type="predicted"/>
<reference evidence="1" key="1">
    <citation type="submission" date="2020-04" db="EMBL/GenBank/DDBJ databases">
        <authorList>
            <person name="Chiriac C."/>
            <person name="Salcher M."/>
            <person name="Ghai R."/>
            <person name="Kavagutti S V."/>
        </authorList>
    </citation>
    <scope>NUCLEOTIDE SEQUENCE</scope>
</reference>